<protein>
    <recommendedName>
        <fullName evidence="4">protein-S-isoprenylcysteine alpha-carbonyl methylesterase</fullName>
        <ecNumber evidence="4">3.1.1.n2</ecNumber>
    </recommendedName>
</protein>
<evidence type="ECO:0000256" key="1">
    <source>
        <dbReference type="ARBA" id="ARBA00004653"/>
    </source>
</evidence>
<evidence type="ECO:0000259" key="6">
    <source>
        <dbReference type="Pfam" id="PF20434"/>
    </source>
</evidence>
<evidence type="ECO:0000256" key="4">
    <source>
        <dbReference type="ARBA" id="ARBA00038928"/>
    </source>
</evidence>
<proteinExistence type="inferred from homology"/>
<comment type="subcellular location">
    <subcellularLocation>
        <location evidence="1">Golgi apparatus membrane</location>
        <topology evidence="1">Multi-pass membrane protein</topology>
    </subcellularLocation>
</comment>
<dbReference type="AlphaFoldDB" id="A0A176WMP1"/>
<sequence length="391" mass="43603">MVLGMVHEAVKGAVADVRSGVTAREKIEKAASLTRTFLRELFGLFSSAPYAVFTNSVWRKPEQYQQRWHFNLLRNVRYGPAERNLLDVYTPSSCTSKSSLPVVVFVHGGVWASGDKSLFSPVGAILAHHGVIALLVQYTLFPQVPAKEQVKEISRALSWAQDNVKGYGGNPDKVHMMGHSSGAHLCGMLLWERARRNLSFKKDVVSSAEPTDARQPRCYIGLSGVYNIGEHYKYEMWRGVAPISCMTPAIEGPKHFSSMSPELLFRSLLSLKMNQHVQDMDPNLEDLNTKDFDWDSWASSLPPFLSIVSDIDKTVPPGTSINFNHVLQELGCKSGVTIHEKLNHDDFVCWVKGFKGQENLAAQEVISNILDIVKGEDERSTFLHSEVLATD</sequence>
<evidence type="ECO:0000256" key="2">
    <source>
        <dbReference type="ARBA" id="ARBA00022801"/>
    </source>
</evidence>
<evidence type="ECO:0000313" key="9">
    <source>
        <dbReference type="Proteomes" id="UP000077202"/>
    </source>
</evidence>
<dbReference type="EMBL" id="AP019872">
    <property type="protein sequence ID" value="BBN17202.1"/>
    <property type="molecule type" value="Genomic_DNA"/>
</dbReference>
<dbReference type="GO" id="GO:0004061">
    <property type="term" value="F:arylformamidase activity"/>
    <property type="evidence" value="ECO:0007669"/>
    <property type="project" value="TreeGrafter"/>
</dbReference>
<accession>A0A176WMP1</accession>
<keyword evidence="2" id="KW-0378">Hydrolase</keyword>
<evidence type="ECO:0000313" key="10">
    <source>
        <dbReference type="Proteomes" id="UP001162541"/>
    </source>
</evidence>
<reference evidence="7" key="2">
    <citation type="journal article" date="2019" name="Curr. Biol.">
        <title>Chromatin organization in early land plants reveals an ancestral association between H3K27me3, transposons, and constitutive heterochromatin.</title>
        <authorList>
            <person name="Montgomery S.A."/>
            <person name="Tanizawa Y."/>
            <person name="Galik B."/>
            <person name="Wang N."/>
            <person name="Ito T."/>
            <person name="Mochizuki T."/>
            <person name="Akimcheva S."/>
            <person name="Bowman J."/>
            <person name="Cognat V."/>
            <person name="Drouard L."/>
            <person name="Ekker H."/>
            <person name="Houng S."/>
            <person name="Kohchi T."/>
            <person name="Lin S."/>
            <person name="Liu L.D."/>
            <person name="Nakamura Y."/>
            <person name="Valeeva L.R."/>
            <person name="Shakirov E.V."/>
            <person name="Shippen D.E."/>
            <person name="Wei W."/>
            <person name="Yagura M."/>
            <person name="Yamaoka S."/>
            <person name="Yamato K.T."/>
            <person name="Liu C."/>
            <person name="Berger F."/>
        </authorList>
    </citation>
    <scope>NUCLEOTIDE SEQUENCE [LARGE SCALE GENOMIC DNA]</scope>
    <source>
        <strain evidence="7">Tak-1</strain>
    </source>
</reference>
<dbReference type="EMBL" id="LVLJ01000408">
    <property type="protein sequence ID" value="OAE34407.1"/>
    <property type="molecule type" value="Genomic_DNA"/>
</dbReference>
<reference evidence="10" key="3">
    <citation type="journal article" date="2020" name="Curr. Biol.">
        <title>Chromatin organization in early land plants reveals an ancestral association between H3K27me3, transposons, and constitutive heterochromatin.</title>
        <authorList>
            <person name="Montgomery S.A."/>
            <person name="Tanizawa Y."/>
            <person name="Galik B."/>
            <person name="Wang N."/>
            <person name="Ito T."/>
            <person name="Mochizuki T."/>
            <person name="Akimcheva S."/>
            <person name="Bowman J.L."/>
            <person name="Cognat V."/>
            <person name="Marechal-Drouard L."/>
            <person name="Ekker H."/>
            <person name="Hong S.F."/>
            <person name="Kohchi T."/>
            <person name="Lin S.S."/>
            <person name="Liu L.D."/>
            <person name="Nakamura Y."/>
            <person name="Valeeva L.R."/>
            <person name="Shakirov E.V."/>
            <person name="Shippen D.E."/>
            <person name="Wei W.L."/>
            <person name="Yagura M."/>
            <person name="Yamaoka S."/>
            <person name="Yamato K.T."/>
            <person name="Liu C."/>
            <person name="Berger F."/>
        </authorList>
    </citation>
    <scope>NUCLEOTIDE SEQUENCE [LARGE SCALE GENOMIC DNA]</scope>
    <source>
        <strain evidence="10">Tak-1</strain>
    </source>
</reference>
<dbReference type="Gene3D" id="3.40.50.1820">
    <property type="entry name" value="alpha/beta hydrolase"/>
    <property type="match status" value="1"/>
</dbReference>
<feature type="domain" description="BD-FAE-like" evidence="6">
    <location>
        <begin position="86"/>
        <end position="199"/>
    </location>
</feature>
<evidence type="ECO:0000313" key="7">
    <source>
        <dbReference type="EMBL" id="BBN17202.1"/>
    </source>
</evidence>
<dbReference type="SUPFAM" id="SSF53474">
    <property type="entry name" value="alpha/beta-Hydrolases"/>
    <property type="match status" value="1"/>
</dbReference>
<evidence type="ECO:0000256" key="3">
    <source>
        <dbReference type="ARBA" id="ARBA00038028"/>
    </source>
</evidence>
<gene>
    <name evidence="8" type="ORF">AXG93_4875s1260</name>
    <name evidence="7" type="ORF">Mp_7g12750</name>
</gene>
<organism evidence="8 9">
    <name type="scientific">Marchantia polymorpha subsp. ruderalis</name>
    <dbReference type="NCBI Taxonomy" id="1480154"/>
    <lineage>
        <taxon>Eukaryota</taxon>
        <taxon>Viridiplantae</taxon>
        <taxon>Streptophyta</taxon>
        <taxon>Embryophyta</taxon>
        <taxon>Marchantiophyta</taxon>
        <taxon>Marchantiopsida</taxon>
        <taxon>Marchantiidae</taxon>
        <taxon>Marchantiales</taxon>
        <taxon>Marchantiaceae</taxon>
        <taxon>Marchantia</taxon>
    </lineage>
</organism>
<comment type="catalytic activity">
    <reaction evidence="5">
        <text>[protein]-C-terminal S-[(2E,6E)-farnesyl]-L-cysteine methyl ester + H2O = [protein]-C-terminal S-[(2E,6E)-farnesyl]-L-cysteine + methanol + H(+)</text>
        <dbReference type="Rhea" id="RHEA:48520"/>
        <dbReference type="Rhea" id="RHEA-COMP:12125"/>
        <dbReference type="Rhea" id="RHEA-COMP:12126"/>
        <dbReference type="ChEBI" id="CHEBI:15377"/>
        <dbReference type="ChEBI" id="CHEBI:15378"/>
        <dbReference type="ChEBI" id="CHEBI:17790"/>
        <dbReference type="ChEBI" id="CHEBI:90510"/>
        <dbReference type="ChEBI" id="CHEBI:90511"/>
        <dbReference type="EC" id="3.1.1.n2"/>
    </reaction>
</comment>
<evidence type="ECO:0000256" key="5">
    <source>
        <dbReference type="ARBA" id="ARBA00049507"/>
    </source>
</evidence>
<dbReference type="Proteomes" id="UP001162541">
    <property type="component" value="Chromosome 7"/>
</dbReference>
<dbReference type="GO" id="GO:0000139">
    <property type="term" value="C:Golgi membrane"/>
    <property type="evidence" value="ECO:0007669"/>
    <property type="project" value="UniProtKB-SubCell"/>
</dbReference>
<dbReference type="Pfam" id="PF20434">
    <property type="entry name" value="BD-FAE"/>
    <property type="match status" value="1"/>
</dbReference>
<name>A0A176WMP1_MARPO</name>
<dbReference type="InterPro" id="IPR029058">
    <property type="entry name" value="AB_hydrolase_fold"/>
</dbReference>
<dbReference type="Proteomes" id="UP000077202">
    <property type="component" value="Unassembled WGS sequence"/>
</dbReference>
<dbReference type="InterPro" id="IPR049492">
    <property type="entry name" value="BD-FAE-like_dom"/>
</dbReference>
<dbReference type="PANTHER" id="PTHR48081">
    <property type="entry name" value="AB HYDROLASE SUPERFAMILY PROTEIN C4A8.06C"/>
    <property type="match status" value="1"/>
</dbReference>
<dbReference type="InterPro" id="IPR050300">
    <property type="entry name" value="GDXG_lipolytic_enzyme"/>
</dbReference>
<reference evidence="8 9" key="1">
    <citation type="submission" date="2016-03" db="EMBL/GenBank/DDBJ databases">
        <title>Mechanisms controlling the formation of the plant cell surface in tip-growing cells are functionally conserved among land plants.</title>
        <authorList>
            <person name="Honkanen S."/>
            <person name="Jones V.A."/>
            <person name="Morieri G."/>
            <person name="Champion C."/>
            <person name="Hetherington A.J."/>
            <person name="Kelly S."/>
            <person name="Saint-Marcoux D."/>
            <person name="Proust H."/>
            <person name="Prescott H."/>
            <person name="Dolan L."/>
        </authorList>
    </citation>
    <scope>NUCLEOTIDE SEQUENCE [LARGE SCALE GENOMIC DNA]</scope>
    <source>
        <strain evidence="9">cv. Tak-1 and cv. Tak-2</strain>
        <tissue evidence="8">Whole gametophyte</tissue>
    </source>
</reference>
<keyword evidence="9" id="KW-1185">Reference proteome</keyword>
<evidence type="ECO:0000313" key="8">
    <source>
        <dbReference type="EMBL" id="OAE34407.1"/>
    </source>
</evidence>
<dbReference type="PANTHER" id="PTHR48081:SF33">
    <property type="entry name" value="KYNURENINE FORMAMIDASE"/>
    <property type="match status" value="1"/>
</dbReference>
<dbReference type="ESTHER" id="marpo-a0a176wmp1">
    <property type="family name" value="BD-FAE"/>
</dbReference>
<dbReference type="EC" id="3.1.1.n2" evidence="4"/>
<comment type="similarity">
    <text evidence="3">Belongs to the AB hydrolase superfamily. Isoprenylcysteine methylesterase family.</text>
</comment>